<dbReference type="GO" id="GO:0033072">
    <property type="term" value="P:vancomycin biosynthetic process"/>
    <property type="evidence" value="ECO:0007669"/>
    <property type="project" value="UniProtKB-ARBA"/>
</dbReference>
<dbReference type="STRING" id="1797.RMCT_1203"/>
<reference evidence="4" key="2">
    <citation type="submission" date="2016-02" db="EMBL/GenBank/DDBJ databases">
        <title>Draft genome sequence of five rapidly growing Mycobacterium species.</title>
        <authorList>
            <person name="Katahira K."/>
            <person name="Gotou Y."/>
            <person name="Iida K."/>
            <person name="Ogura Y."/>
            <person name="Hayashi T."/>
        </authorList>
    </citation>
    <scope>NUCLEOTIDE SEQUENCE [LARGE SCALE GENOMIC DNA]</scope>
    <source>
        <strain evidence="4">JCM6362</strain>
    </source>
</reference>
<evidence type="ECO:0000259" key="2">
    <source>
        <dbReference type="Pfam" id="PF06722"/>
    </source>
</evidence>
<reference evidence="3 4" key="1">
    <citation type="journal article" date="2016" name="Genome Announc.">
        <title>Draft Genome Sequences of Five Rapidly Growing Mycobacterium Species, M. thermoresistibile, M. fortuitum subsp. acetamidolyticum, M. canariasense, M. brisbanense, and M. novocastrense.</title>
        <authorList>
            <person name="Katahira K."/>
            <person name="Ogura Y."/>
            <person name="Gotoh Y."/>
            <person name="Hayashi T."/>
        </authorList>
    </citation>
    <scope>NUCLEOTIDE SEQUENCE [LARGE SCALE GENOMIC DNA]</scope>
    <source>
        <strain evidence="3 4">JCM6362</strain>
    </source>
</reference>
<protein>
    <submittedName>
        <fullName evidence="3">Glycosyl transferase, UDP-glucuronosyltransferase</fullName>
    </submittedName>
</protein>
<gene>
    <name evidence="3" type="ORF">RMCT_1203</name>
</gene>
<dbReference type="InterPro" id="IPR002213">
    <property type="entry name" value="UDP_glucos_trans"/>
</dbReference>
<dbReference type="Pfam" id="PF06722">
    <property type="entry name" value="EryCIII-like_C"/>
    <property type="match status" value="1"/>
</dbReference>
<dbReference type="CDD" id="cd03784">
    <property type="entry name" value="GT1_Gtf-like"/>
    <property type="match status" value="1"/>
</dbReference>
<dbReference type="GO" id="GO:0016758">
    <property type="term" value="F:hexosyltransferase activity"/>
    <property type="evidence" value="ECO:0007669"/>
    <property type="project" value="InterPro"/>
</dbReference>
<dbReference type="GO" id="GO:0008194">
    <property type="term" value="F:UDP-glycosyltransferase activity"/>
    <property type="evidence" value="ECO:0007669"/>
    <property type="project" value="InterPro"/>
</dbReference>
<organism evidence="3 4">
    <name type="scientific">Mycolicibacterium thermoresistibile</name>
    <name type="common">Mycobacterium thermoresistibile</name>
    <dbReference type="NCBI Taxonomy" id="1797"/>
    <lineage>
        <taxon>Bacteria</taxon>
        <taxon>Bacillati</taxon>
        <taxon>Actinomycetota</taxon>
        <taxon>Actinomycetes</taxon>
        <taxon>Mycobacteriales</taxon>
        <taxon>Mycobacteriaceae</taxon>
        <taxon>Mycolicibacterium</taxon>
    </lineage>
</organism>
<dbReference type="InterPro" id="IPR050426">
    <property type="entry name" value="Glycosyltransferase_28"/>
</dbReference>
<dbReference type="InterPro" id="IPR010610">
    <property type="entry name" value="EryCIII-like_C"/>
</dbReference>
<dbReference type="AlphaFoldDB" id="A0A100XCW5"/>
<dbReference type="PANTHER" id="PTHR48050:SF13">
    <property type="entry name" value="STEROL 3-BETA-GLUCOSYLTRANSFERASE UGT80A2"/>
    <property type="match status" value="1"/>
</dbReference>
<evidence type="ECO:0000313" key="3">
    <source>
        <dbReference type="EMBL" id="GAT14232.1"/>
    </source>
</evidence>
<dbReference type="FunFam" id="3.40.50.2000:FF:000009">
    <property type="entry name" value="Sterol 3-beta-glucosyltransferase UGT80A2"/>
    <property type="match status" value="1"/>
</dbReference>
<feature type="domain" description="Erythromycin biosynthesis protein CIII-like C-terminal" evidence="2">
    <location>
        <begin position="293"/>
        <end position="400"/>
    </location>
</feature>
<sequence length="422" mass="45713">MASYGTRGDVEPSVAVGRELQHRGHDVRLAVPPDLVGFAEDAGLTAVPYGTEIAPKLEAYRNLWTTGTRGLFSAERGNRIREEASAVYTQQWDTEQWEQLTATLVSLADGADVISTSVGYDAAVANVAEYQGIPFVALHTFPWRPNGRLFRLSPPPLTRTGMVVYDWMAWQLSRKAEEQQRLELGLPPARRPLSLRVADRRVLEIQAYDAVCFPGLREEWSGRLPRRPFVGALTMELVTGAEDEVRSWIETGSPPIGFALGSIPVESPAETVRMIRTACAELGERALICAGGTDMSDVPASPDVKVVGAVNYGAVFPHCRAVVHQGGSGTMAAGLRAGVPALALWTAGDQPFWGAQLKRLKVGTKRRLSATTADTLIADLRRILAPDHAEHARRIAAHMTEPAVSVAQAADLMETHARIGTA</sequence>
<accession>A0A100XCW5</accession>
<name>A0A100XCW5_MYCTH</name>
<keyword evidence="3" id="KW-0808">Transferase</keyword>
<evidence type="ECO:0000313" key="4">
    <source>
        <dbReference type="Proteomes" id="UP000069654"/>
    </source>
</evidence>
<comment type="caution">
    <text evidence="3">The sequence shown here is derived from an EMBL/GenBank/DDBJ whole genome shotgun (WGS) entry which is preliminary data.</text>
</comment>
<dbReference type="Proteomes" id="UP000069654">
    <property type="component" value="Unassembled WGS sequence"/>
</dbReference>
<dbReference type="PANTHER" id="PTHR48050">
    <property type="entry name" value="STEROL 3-BETA-GLUCOSYLTRANSFERASE"/>
    <property type="match status" value="1"/>
</dbReference>
<dbReference type="Pfam" id="PF03033">
    <property type="entry name" value="Glyco_transf_28"/>
    <property type="match status" value="1"/>
</dbReference>
<feature type="domain" description="Glycosyltransferase family 28 N-terminal" evidence="1">
    <location>
        <begin position="2"/>
        <end position="100"/>
    </location>
</feature>
<dbReference type="GO" id="GO:0005975">
    <property type="term" value="P:carbohydrate metabolic process"/>
    <property type="evidence" value="ECO:0007669"/>
    <property type="project" value="InterPro"/>
</dbReference>
<dbReference type="Gene3D" id="3.40.50.2000">
    <property type="entry name" value="Glycogen Phosphorylase B"/>
    <property type="match status" value="2"/>
</dbReference>
<proteinExistence type="predicted"/>
<evidence type="ECO:0000259" key="1">
    <source>
        <dbReference type="Pfam" id="PF03033"/>
    </source>
</evidence>
<dbReference type="SUPFAM" id="SSF53756">
    <property type="entry name" value="UDP-Glycosyltransferase/glycogen phosphorylase"/>
    <property type="match status" value="1"/>
</dbReference>
<dbReference type="EMBL" id="BCTB01000005">
    <property type="protein sequence ID" value="GAT14232.1"/>
    <property type="molecule type" value="Genomic_DNA"/>
</dbReference>
<dbReference type="InterPro" id="IPR004276">
    <property type="entry name" value="GlycoTrans_28_N"/>
</dbReference>